<proteinExistence type="predicted"/>
<accession>A0A0A9A6M4</accession>
<organism evidence="1">
    <name type="scientific">Arundo donax</name>
    <name type="common">Giant reed</name>
    <name type="synonym">Donax arundinaceus</name>
    <dbReference type="NCBI Taxonomy" id="35708"/>
    <lineage>
        <taxon>Eukaryota</taxon>
        <taxon>Viridiplantae</taxon>
        <taxon>Streptophyta</taxon>
        <taxon>Embryophyta</taxon>
        <taxon>Tracheophyta</taxon>
        <taxon>Spermatophyta</taxon>
        <taxon>Magnoliopsida</taxon>
        <taxon>Liliopsida</taxon>
        <taxon>Poales</taxon>
        <taxon>Poaceae</taxon>
        <taxon>PACMAD clade</taxon>
        <taxon>Arundinoideae</taxon>
        <taxon>Arundineae</taxon>
        <taxon>Arundo</taxon>
    </lineage>
</organism>
<dbReference type="AlphaFoldDB" id="A0A0A9A6M4"/>
<evidence type="ECO:0000313" key="1">
    <source>
        <dbReference type="EMBL" id="JAD44620.1"/>
    </source>
</evidence>
<reference evidence="1" key="1">
    <citation type="submission" date="2014-09" db="EMBL/GenBank/DDBJ databases">
        <authorList>
            <person name="Magalhaes I.L.F."/>
            <person name="Oliveira U."/>
            <person name="Santos F.R."/>
            <person name="Vidigal T.H.D.A."/>
            <person name="Brescovit A.D."/>
            <person name="Santos A.J."/>
        </authorList>
    </citation>
    <scope>NUCLEOTIDE SEQUENCE</scope>
    <source>
        <tissue evidence="1">Shoot tissue taken approximately 20 cm above the soil surface</tissue>
    </source>
</reference>
<name>A0A0A9A6M4_ARUDO</name>
<sequence>MILCKLTYVSCMKLLIYFALMYLKQAASSKSILSTSRHQVISTGFM</sequence>
<dbReference type="EMBL" id="GBRH01253275">
    <property type="protein sequence ID" value="JAD44620.1"/>
    <property type="molecule type" value="Transcribed_RNA"/>
</dbReference>
<reference evidence="1" key="2">
    <citation type="journal article" date="2015" name="Data Brief">
        <title>Shoot transcriptome of the giant reed, Arundo donax.</title>
        <authorList>
            <person name="Barrero R.A."/>
            <person name="Guerrero F.D."/>
            <person name="Moolhuijzen P."/>
            <person name="Goolsby J.A."/>
            <person name="Tidwell J."/>
            <person name="Bellgard S.E."/>
            <person name="Bellgard M.I."/>
        </authorList>
    </citation>
    <scope>NUCLEOTIDE SEQUENCE</scope>
    <source>
        <tissue evidence="1">Shoot tissue taken approximately 20 cm above the soil surface</tissue>
    </source>
</reference>
<protein>
    <submittedName>
        <fullName evidence="1">Uncharacterized protein</fullName>
    </submittedName>
</protein>